<dbReference type="AlphaFoldDB" id="A0A7Y9EJA6"/>
<proteinExistence type="predicted"/>
<evidence type="ECO:0000313" key="3">
    <source>
        <dbReference type="Proteomes" id="UP000529783"/>
    </source>
</evidence>
<sequence>MDSRIRAAGGASGPVQWLLAFLGAREKALRTHSGTASGPAEWLLVFLEVERAGPAARRRPAALPSRRGRTEEPPFGRLSARSA</sequence>
<keyword evidence="3" id="KW-1185">Reference proteome</keyword>
<dbReference type="EMBL" id="JACCBA010000001">
    <property type="protein sequence ID" value="NYD48672.1"/>
    <property type="molecule type" value="Genomic_DNA"/>
</dbReference>
<dbReference type="RefSeq" id="WP_179845543.1">
    <property type="nucleotide sequence ID" value="NZ_BAAASW010000006.1"/>
</dbReference>
<feature type="region of interest" description="Disordered" evidence="1">
    <location>
        <begin position="54"/>
        <end position="83"/>
    </location>
</feature>
<reference evidence="2 3" key="1">
    <citation type="submission" date="2020-07" db="EMBL/GenBank/DDBJ databases">
        <title>Sequencing the genomes of 1000 actinobacteria strains.</title>
        <authorList>
            <person name="Klenk H.-P."/>
        </authorList>
    </citation>
    <scope>NUCLEOTIDE SEQUENCE [LARGE SCALE GENOMIC DNA]</scope>
    <source>
        <strain evidence="2 3">DSM 40398</strain>
    </source>
</reference>
<dbReference type="Proteomes" id="UP000529783">
    <property type="component" value="Unassembled WGS sequence"/>
</dbReference>
<gene>
    <name evidence="2" type="ORF">BJY14_004655</name>
</gene>
<comment type="caution">
    <text evidence="2">The sequence shown here is derived from an EMBL/GenBank/DDBJ whole genome shotgun (WGS) entry which is preliminary data.</text>
</comment>
<accession>A0A7Y9EJA6</accession>
<evidence type="ECO:0000256" key="1">
    <source>
        <dbReference type="SAM" id="MobiDB-lite"/>
    </source>
</evidence>
<organism evidence="2 3">
    <name type="scientific">Actinomadura luteofluorescens</name>
    <dbReference type="NCBI Taxonomy" id="46163"/>
    <lineage>
        <taxon>Bacteria</taxon>
        <taxon>Bacillati</taxon>
        <taxon>Actinomycetota</taxon>
        <taxon>Actinomycetes</taxon>
        <taxon>Streptosporangiales</taxon>
        <taxon>Thermomonosporaceae</taxon>
        <taxon>Actinomadura</taxon>
    </lineage>
</organism>
<protein>
    <submittedName>
        <fullName evidence="2">Uncharacterized protein</fullName>
    </submittedName>
</protein>
<evidence type="ECO:0000313" key="2">
    <source>
        <dbReference type="EMBL" id="NYD48672.1"/>
    </source>
</evidence>
<name>A0A7Y9EJA6_9ACTN</name>